<comment type="similarity">
    <text evidence="1">Belongs to the V-ATPase E subunit family.</text>
</comment>
<dbReference type="InterPro" id="IPR002842">
    <property type="entry name" value="ATPase_V1_Esu"/>
</dbReference>
<dbReference type="GeneID" id="79855006"/>
<dbReference type="Gene3D" id="3.30.2320.30">
    <property type="entry name" value="ATP synthase, E subunit, C-terminal"/>
    <property type="match status" value="1"/>
</dbReference>
<keyword evidence="4" id="KW-0175">Coiled coil</keyword>
<dbReference type="Proteomes" id="UP000095709">
    <property type="component" value="Unassembled WGS sequence"/>
</dbReference>
<evidence type="ECO:0000313" key="9">
    <source>
        <dbReference type="Proteomes" id="UP000095709"/>
    </source>
</evidence>
<evidence type="ECO:0000256" key="1">
    <source>
        <dbReference type="ARBA" id="ARBA00005901"/>
    </source>
</evidence>
<dbReference type="Proteomes" id="UP000095706">
    <property type="component" value="Unassembled WGS sequence"/>
</dbReference>
<protein>
    <submittedName>
        <fullName evidence="7">V-type ATP synthase subunit E</fullName>
    </submittedName>
</protein>
<dbReference type="GO" id="GO:0046961">
    <property type="term" value="F:proton-transporting ATPase activity, rotational mechanism"/>
    <property type="evidence" value="ECO:0007669"/>
    <property type="project" value="InterPro"/>
</dbReference>
<dbReference type="SUPFAM" id="SSF160527">
    <property type="entry name" value="V-type ATPase subunit E-like"/>
    <property type="match status" value="1"/>
</dbReference>
<proteinExistence type="inferred from homology"/>
<evidence type="ECO:0000256" key="3">
    <source>
        <dbReference type="ARBA" id="ARBA00023065"/>
    </source>
</evidence>
<evidence type="ECO:0000256" key="4">
    <source>
        <dbReference type="SAM" id="Coils"/>
    </source>
</evidence>
<accession>A0A174RQ17</accession>
<organism evidence="7 10">
    <name type="scientific">Fusicatenibacter saccharivorans</name>
    <dbReference type="NCBI Taxonomy" id="1150298"/>
    <lineage>
        <taxon>Bacteria</taxon>
        <taxon>Bacillati</taxon>
        <taxon>Bacillota</taxon>
        <taxon>Clostridia</taxon>
        <taxon>Lachnospirales</taxon>
        <taxon>Lachnospiraceae</taxon>
        <taxon>Fusicatenibacter</taxon>
    </lineage>
</organism>
<name>A0A174RQ17_9FIRM</name>
<evidence type="ECO:0000313" key="8">
    <source>
        <dbReference type="Proteomes" id="UP000095706"/>
    </source>
</evidence>
<dbReference type="Pfam" id="PF01991">
    <property type="entry name" value="vATP-synt_E"/>
    <property type="match status" value="1"/>
</dbReference>
<dbReference type="EMBL" id="CZAL01000017">
    <property type="protein sequence ID" value="CUP79348.1"/>
    <property type="molecule type" value="Genomic_DNA"/>
</dbReference>
<evidence type="ECO:0000313" key="10">
    <source>
        <dbReference type="Proteomes" id="UP000737612"/>
    </source>
</evidence>
<evidence type="ECO:0000256" key="2">
    <source>
        <dbReference type="ARBA" id="ARBA00022448"/>
    </source>
</evidence>
<dbReference type="EMBL" id="CYYV01000018">
    <property type="protein sequence ID" value="CUO86939.1"/>
    <property type="molecule type" value="Genomic_DNA"/>
</dbReference>
<dbReference type="STRING" id="1150298.ERS852406_03041"/>
<gene>
    <name evidence="5" type="ORF">ERS852406_03041</name>
    <name evidence="6" type="ORF">ERS852498_02829</name>
    <name evidence="7" type="ORF">JTJ23_12080</name>
</gene>
<keyword evidence="2" id="KW-0813">Transport</keyword>
<evidence type="ECO:0000313" key="7">
    <source>
        <dbReference type="EMBL" id="MBN2954298.1"/>
    </source>
</evidence>
<dbReference type="GO" id="GO:0033178">
    <property type="term" value="C:proton-transporting two-sector ATPase complex, catalytic domain"/>
    <property type="evidence" value="ECO:0007669"/>
    <property type="project" value="InterPro"/>
</dbReference>
<sequence>MTTEEKLQNFYNHSLDSANREAERVIGDHQKALDKIFEEHKATARRQAEEEVAAETEKAKRDVNKTLSADQLHIRRKLSRKNLELKEKLFKEVREKLTAYKKDPSYEEYLERKIREAVTFAGNDKLTLYLDPSDEAHKASLEQKLSVTLTISAMPFLGGVRAVIPEKNILIDNSFETLLNEERENFIFHGGVEHE</sequence>
<dbReference type="OrthoDB" id="1768593at2"/>
<reference evidence="8 9" key="1">
    <citation type="submission" date="2015-09" db="EMBL/GenBank/DDBJ databases">
        <authorList>
            <consortium name="Pathogen Informatics"/>
        </authorList>
    </citation>
    <scope>NUCLEOTIDE SEQUENCE [LARGE SCALE GENOMIC DNA]</scope>
    <source>
        <strain evidence="5 8">2789STDY5608849</strain>
        <strain evidence="6 9">2789STDY5834885</strain>
    </source>
</reference>
<dbReference type="RefSeq" id="WP_055220230.1">
    <property type="nucleotide sequence ID" value="NZ_CABJFB010000014.1"/>
</dbReference>
<evidence type="ECO:0000313" key="5">
    <source>
        <dbReference type="EMBL" id="CUO86939.1"/>
    </source>
</evidence>
<evidence type="ECO:0000313" key="6">
    <source>
        <dbReference type="EMBL" id="CUP79348.1"/>
    </source>
</evidence>
<dbReference type="Proteomes" id="UP000737612">
    <property type="component" value="Unassembled WGS sequence"/>
</dbReference>
<keyword evidence="3" id="KW-0406">Ion transport</keyword>
<reference evidence="7" key="2">
    <citation type="submission" date="2021-02" db="EMBL/GenBank/DDBJ databases">
        <title>Metagenome-assembled genomes from human diarrheal sample B26.</title>
        <authorList>
            <person name="Ateba T.P."/>
            <person name="Alayande K.A."/>
            <person name="Mwanza M."/>
        </authorList>
    </citation>
    <scope>NUCLEOTIDE SEQUENCE</scope>
    <source>
        <strain evidence="7">06WH</strain>
    </source>
</reference>
<dbReference type="EMBL" id="JAFHBD010000061">
    <property type="protein sequence ID" value="MBN2954298.1"/>
    <property type="molecule type" value="Genomic_DNA"/>
</dbReference>
<feature type="coiled-coil region" evidence="4">
    <location>
        <begin position="45"/>
        <end position="103"/>
    </location>
</feature>
<dbReference type="AlphaFoldDB" id="A0A174RQ17"/>
<dbReference type="InterPro" id="IPR038495">
    <property type="entry name" value="ATPase_E_C"/>
</dbReference>